<organism evidence="2">
    <name type="scientific">marine sediment metagenome</name>
    <dbReference type="NCBI Taxonomy" id="412755"/>
    <lineage>
        <taxon>unclassified sequences</taxon>
        <taxon>metagenomes</taxon>
        <taxon>ecological metagenomes</taxon>
    </lineage>
</organism>
<protein>
    <submittedName>
        <fullName evidence="2">Uncharacterized protein</fullName>
    </submittedName>
</protein>
<feature type="transmembrane region" description="Helical" evidence="1">
    <location>
        <begin position="26"/>
        <end position="44"/>
    </location>
</feature>
<keyword evidence="1" id="KW-1133">Transmembrane helix</keyword>
<evidence type="ECO:0000256" key="1">
    <source>
        <dbReference type="SAM" id="Phobius"/>
    </source>
</evidence>
<keyword evidence="1" id="KW-0812">Transmembrane</keyword>
<comment type="caution">
    <text evidence="2">The sequence shown here is derived from an EMBL/GenBank/DDBJ whole genome shotgun (WGS) entry which is preliminary data.</text>
</comment>
<dbReference type="AlphaFoldDB" id="A0A0F9M6W8"/>
<accession>A0A0F9M6W8</accession>
<name>A0A0F9M6W8_9ZZZZ</name>
<evidence type="ECO:0000313" key="2">
    <source>
        <dbReference type="EMBL" id="KKM72380.1"/>
    </source>
</evidence>
<keyword evidence="1" id="KW-0472">Membrane</keyword>
<proteinExistence type="predicted"/>
<reference evidence="2" key="1">
    <citation type="journal article" date="2015" name="Nature">
        <title>Complex archaea that bridge the gap between prokaryotes and eukaryotes.</title>
        <authorList>
            <person name="Spang A."/>
            <person name="Saw J.H."/>
            <person name="Jorgensen S.L."/>
            <person name="Zaremba-Niedzwiedzka K."/>
            <person name="Martijn J."/>
            <person name="Lind A.E."/>
            <person name="van Eijk R."/>
            <person name="Schleper C."/>
            <person name="Guy L."/>
            <person name="Ettema T.J."/>
        </authorList>
    </citation>
    <scope>NUCLEOTIDE SEQUENCE</scope>
</reference>
<gene>
    <name evidence="2" type="ORF">LCGC14_1421180</name>
</gene>
<dbReference type="EMBL" id="LAZR01009483">
    <property type="protein sequence ID" value="KKM72380.1"/>
    <property type="molecule type" value="Genomic_DNA"/>
</dbReference>
<sequence length="94" mass="10312">MIIKDIIGQRVKINIAEGVKKQFERLLPVSIGVVIGFYIGGSMMEPRFIIFVSEGKKVAIKGLFGIKFIDFNPVITAQTEVMGLGAPIGLDMEE</sequence>